<dbReference type="InterPro" id="IPR011257">
    <property type="entry name" value="DNA_glycosylase"/>
</dbReference>
<keyword evidence="4" id="KW-1185">Reference proteome</keyword>
<evidence type="ECO:0000313" key="3">
    <source>
        <dbReference type="EMBL" id="GAA1182713.1"/>
    </source>
</evidence>
<dbReference type="InterPro" id="IPR051912">
    <property type="entry name" value="Alkylbase_DNA_Glycosylase/TA"/>
</dbReference>
<reference evidence="3 4" key="1">
    <citation type="journal article" date="2019" name="Int. J. Syst. Evol. Microbiol.">
        <title>The Global Catalogue of Microorganisms (GCM) 10K type strain sequencing project: providing services to taxonomists for standard genome sequencing and annotation.</title>
        <authorList>
            <consortium name="The Broad Institute Genomics Platform"/>
            <consortium name="The Broad Institute Genome Sequencing Center for Infectious Disease"/>
            <person name="Wu L."/>
            <person name="Ma J."/>
        </authorList>
    </citation>
    <scope>NUCLEOTIDE SEQUENCE [LARGE SCALE GENOMIC DNA]</scope>
    <source>
        <strain evidence="3 4">JCM 12696</strain>
    </source>
</reference>
<gene>
    <name evidence="3" type="ORF">GCM10009654_45020</name>
</gene>
<dbReference type="EMBL" id="BAAAKV010000042">
    <property type="protein sequence ID" value="GAA1182713.1"/>
    <property type="molecule type" value="Genomic_DNA"/>
</dbReference>
<protein>
    <recommendedName>
        <fullName evidence="5">DNA-3-methyladenine glycosylase 2 family protein</fullName>
    </recommendedName>
</protein>
<dbReference type="PANTHER" id="PTHR43003">
    <property type="entry name" value="DNA-3-METHYLADENINE GLYCOSYLASE"/>
    <property type="match status" value="1"/>
</dbReference>
<keyword evidence="2" id="KW-0234">DNA repair</keyword>
<proteinExistence type="predicted"/>
<name>A0ABN1V146_9ACTN</name>
<dbReference type="SUPFAM" id="SSF48150">
    <property type="entry name" value="DNA-glycosylase"/>
    <property type="match status" value="1"/>
</dbReference>
<evidence type="ECO:0008006" key="5">
    <source>
        <dbReference type="Google" id="ProtNLM"/>
    </source>
</evidence>
<dbReference type="Gene3D" id="1.10.340.30">
    <property type="entry name" value="Hypothetical protein, domain 2"/>
    <property type="match status" value="1"/>
</dbReference>
<accession>A0ABN1V146</accession>
<organism evidence="3 4">
    <name type="scientific">Streptomyces hebeiensis</name>
    <dbReference type="NCBI Taxonomy" id="229486"/>
    <lineage>
        <taxon>Bacteria</taxon>
        <taxon>Bacillati</taxon>
        <taxon>Actinomycetota</taxon>
        <taxon>Actinomycetes</taxon>
        <taxon>Kitasatosporales</taxon>
        <taxon>Streptomycetaceae</taxon>
        <taxon>Streptomyces</taxon>
    </lineage>
</organism>
<evidence type="ECO:0000256" key="1">
    <source>
        <dbReference type="ARBA" id="ARBA00022763"/>
    </source>
</evidence>
<evidence type="ECO:0000313" key="4">
    <source>
        <dbReference type="Proteomes" id="UP001501371"/>
    </source>
</evidence>
<dbReference type="Proteomes" id="UP001501371">
    <property type="component" value="Unassembled WGS sequence"/>
</dbReference>
<comment type="caution">
    <text evidence="3">The sequence shown here is derived from an EMBL/GenBank/DDBJ whole genome shotgun (WGS) entry which is preliminary data.</text>
</comment>
<sequence length="279" mass="30533">MNTKIITEHPGWHTTVDGDRARLVEHLGTVWLALWNAPNGHLALWPIEGDSAAEQPFPAYTSPIELPTPRDAGPLLAELVGLGTVARLNNPSLWDAITTAILRQVVSAKQALRKHRAFYGAYGRTVATAAGDFPLVPTPETVLGLSDDGFAAVGTKFNRTALRAAAEAYLDRGEYWTTLGPESLIKELVGVPRIGPWTAGAVAADFTGDFSIYPHGDLAVRTWARKAAPGLEFPREETEFEDLWRRWAPSRPQLHALTLFTLTWGSNDLDSRRGHPSDL</sequence>
<keyword evidence="1" id="KW-0227">DNA damage</keyword>
<dbReference type="RefSeq" id="WP_344279621.1">
    <property type="nucleotide sequence ID" value="NZ_BAAAKV010000042.1"/>
</dbReference>
<evidence type="ECO:0000256" key="2">
    <source>
        <dbReference type="ARBA" id="ARBA00023204"/>
    </source>
</evidence>
<dbReference type="PANTHER" id="PTHR43003:SF5">
    <property type="entry name" value="DNA-3-METHYLADENINE GLYCOSYLASE"/>
    <property type="match status" value="1"/>
</dbReference>